<dbReference type="RefSeq" id="XP_064655962.1">
    <property type="nucleotide sequence ID" value="XM_064806103.1"/>
</dbReference>
<organism evidence="3 4">
    <name type="scientific">Saxophila tyrrhenica</name>
    <dbReference type="NCBI Taxonomy" id="1690608"/>
    <lineage>
        <taxon>Eukaryota</taxon>
        <taxon>Fungi</taxon>
        <taxon>Dikarya</taxon>
        <taxon>Ascomycota</taxon>
        <taxon>Pezizomycotina</taxon>
        <taxon>Dothideomycetes</taxon>
        <taxon>Dothideomycetidae</taxon>
        <taxon>Mycosphaerellales</taxon>
        <taxon>Extremaceae</taxon>
        <taxon>Saxophila</taxon>
    </lineage>
</organism>
<comment type="caution">
    <text evidence="3">The sequence shown here is derived from an EMBL/GenBank/DDBJ whole genome shotgun (WGS) entry which is preliminary data.</text>
</comment>
<dbReference type="Proteomes" id="UP001337655">
    <property type="component" value="Unassembled WGS sequence"/>
</dbReference>
<name>A0AAV9P0H8_9PEZI</name>
<feature type="region of interest" description="Disordered" evidence="1">
    <location>
        <begin position="43"/>
        <end position="128"/>
    </location>
</feature>
<reference evidence="3 4" key="1">
    <citation type="submission" date="2023-08" db="EMBL/GenBank/DDBJ databases">
        <title>Black Yeasts Isolated from many extreme environments.</title>
        <authorList>
            <person name="Coleine C."/>
            <person name="Stajich J.E."/>
            <person name="Selbmann L."/>
        </authorList>
    </citation>
    <scope>NUCLEOTIDE SEQUENCE [LARGE SCALE GENOMIC DNA]</scope>
    <source>
        <strain evidence="3 4">CCFEE 5935</strain>
    </source>
</reference>
<sequence length="281" mass="30763">MADKVSALRLQVNAAEFLLKSLQDQLKEAERQASLLQENNNLAGNALPQAGNGFIPPPTSGTGGDESTHRRSNVNHLPEGPSEDGAGGNTNVNVEPTGQTALQDDNALNDDEDAPHEDDDLFGLDDPTQEHRLPTLEVGTIYPSLESIKQAAVAHAISQGWTCGVDKRDRSRLLLKCRSDPSCPFHLRAEQYEDAARICSYKPEHSCNFQPDQSHVPRGHATHLRFLREQLPSFMTVDESTTAREVSDAIFQRFGTRRVRGAEEEAEARGGGVRDLWCGGS</sequence>
<evidence type="ECO:0000256" key="1">
    <source>
        <dbReference type="SAM" id="MobiDB-lite"/>
    </source>
</evidence>
<evidence type="ECO:0000259" key="2">
    <source>
        <dbReference type="Pfam" id="PF03108"/>
    </source>
</evidence>
<feature type="compositionally biased region" description="Acidic residues" evidence="1">
    <location>
        <begin position="107"/>
        <end position="123"/>
    </location>
</feature>
<feature type="domain" description="Transposase MuDR plant" evidence="2">
    <location>
        <begin position="135"/>
        <end position="198"/>
    </location>
</feature>
<evidence type="ECO:0000313" key="3">
    <source>
        <dbReference type="EMBL" id="KAK5165950.1"/>
    </source>
</evidence>
<dbReference type="GeneID" id="89930206"/>
<protein>
    <recommendedName>
        <fullName evidence="2">Transposase MuDR plant domain-containing protein</fullName>
    </recommendedName>
</protein>
<evidence type="ECO:0000313" key="4">
    <source>
        <dbReference type="Proteomes" id="UP001337655"/>
    </source>
</evidence>
<dbReference type="AlphaFoldDB" id="A0AAV9P0H8"/>
<dbReference type="InterPro" id="IPR004332">
    <property type="entry name" value="Transposase_MuDR"/>
</dbReference>
<proteinExistence type="predicted"/>
<dbReference type="EMBL" id="JAVRRT010000015">
    <property type="protein sequence ID" value="KAK5165950.1"/>
    <property type="molecule type" value="Genomic_DNA"/>
</dbReference>
<feature type="compositionally biased region" description="Polar residues" evidence="1">
    <location>
        <begin position="89"/>
        <end position="103"/>
    </location>
</feature>
<keyword evidence="4" id="KW-1185">Reference proteome</keyword>
<accession>A0AAV9P0H8</accession>
<gene>
    <name evidence="3" type="ORF">LTR77_008874</name>
</gene>
<dbReference type="Pfam" id="PF03108">
    <property type="entry name" value="DBD_Tnp_Mut"/>
    <property type="match status" value="1"/>
</dbReference>